<proteinExistence type="predicted"/>
<reference evidence="2" key="3">
    <citation type="submission" date="2024-01" db="EMBL/GenBank/DDBJ databases">
        <authorList>
            <person name="Coelho M.A."/>
            <person name="David-Palma M."/>
            <person name="Shea T."/>
            <person name="Sun S."/>
            <person name="Cuomo C.A."/>
            <person name="Heitman J."/>
        </authorList>
    </citation>
    <scope>NUCLEOTIDE SEQUENCE</scope>
    <source>
        <strain evidence="2">CBS 7841</strain>
    </source>
</reference>
<evidence type="ECO:0000313" key="3">
    <source>
        <dbReference type="Proteomes" id="UP000094043"/>
    </source>
</evidence>
<feature type="region of interest" description="Disordered" evidence="1">
    <location>
        <begin position="1"/>
        <end position="110"/>
    </location>
</feature>
<dbReference type="KEGG" id="cdep:91090160"/>
<keyword evidence="3" id="KW-1185">Reference proteome</keyword>
<dbReference type="EMBL" id="CP143791">
    <property type="protein sequence ID" value="WVN90710.1"/>
    <property type="molecule type" value="Genomic_DNA"/>
</dbReference>
<sequence>MSDRSSFLKIVCSPDDQPGSGPSNQTDAKSSSSRTQADHSQYTSAASNPRDTNAAPQSTYALSASTGALATTAVGGSNDPSTGTWYGARGSCASMSNASGQRPAGDSSEEDIVVDGNIRYKKKLGKLIFDGFVEERK</sequence>
<feature type="compositionally biased region" description="Low complexity" evidence="1">
    <location>
        <begin position="61"/>
        <end position="77"/>
    </location>
</feature>
<dbReference type="AlphaFoldDB" id="A0AAJ8JYE1"/>
<feature type="compositionally biased region" description="Polar residues" evidence="1">
    <location>
        <begin position="20"/>
        <end position="60"/>
    </location>
</feature>
<dbReference type="GeneID" id="91090160"/>
<organism evidence="2 3">
    <name type="scientific">Cryptococcus depauperatus CBS 7841</name>
    <dbReference type="NCBI Taxonomy" id="1295531"/>
    <lineage>
        <taxon>Eukaryota</taxon>
        <taxon>Fungi</taxon>
        <taxon>Dikarya</taxon>
        <taxon>Basidiomycota</taxon>
        <taxon>Agaricomycotina</taxon>
        <taxon>Tremellomycetes</taxon>
        <taxon>Tremellales</taxon>
        <taxon>Cryptococcaceae</taxon>
        <taxon>Cryptococcus</taxon>
    </lineage>
</organism>
<gene>
    <name evidence="2" type="ORF">L203_105952</name>
</gene>
<reference evidence="2" key="2">
    <citation type="journal article" date="2022" name="Elife">
        <title>Obligate sexual reproduction of a homothallic fungus closely related to the Cryptococcus pathogenic species complex.</title>
        <authorList>
            <person name="Passer A.R."/>
            <person name="Clancey S.A."/>
            <person name="Shea T."/>
            <person name="David-Palma M."/>
            <person name="Averette A.F."/>
            <person name="Boekhout T."/>
            <person name="Porcel B.M."/>
            <person name="Nowrousian M."/>
            <person name="Cuomo C.A."/>
            <person name="Sun S."/>
            <person name="Heitman J."/>
            <person name="Coelho M.A."/>
        </authorList>
    </citation>
    <scope>NUCLEOTIDE SEQUENCE</scope>
    <source>
        <strain evidence="2">CBS 7841</strain>
    </source>
</reference>
<accession>A0AAJ8JYE1</accession>
<evidence type="ECO:0000313" key="2">
    <source>
        <dbReference type="EMBL" id="WVN90710.1"/>
    </source>
</evidence>
<protein>
    <submittedName>
        <fullName evidence="2">Uncharacterized protein</fullName>
    </submittedName>
</protein>
<dbReference type="RefSeq" id="XP_066071410.1">
    <property type="nucleotide sequence ID" value="XM_066215313.1"/>
</dbReference>
<dbReference type="Proteomes" id="UP000094043">
    <property type="component" value="Chromosome 8"/>
</dbReference>
<name>A0AAJ8JYE1_9TREE</name>
<evidence type="ECO:0000256" key="1">
    <source>
        <dbReference type="SAM" id="MobiDB-lite"/>
    </source>
</evidence>
<reference evidence="2" key="1">
    <citation type="submission" date="2016-06" db="EMBL/GenBank/DDBJ databases">
        <authorList>
            <person name="Cuomo C."/>
            <person name="Litvintseva A."/>
            <person name="Heitman J."/>
            <person name="Chen Y."/>
            <person name="Sun S."/>
            <person name="Springer D."/>
            <person name="Dromer F."/>
            <person name="Young S."/>
            <person name="Zeng Q."/>
            <person name="Chapman S."/>
            <person name="Gujja S."/>
            <person name="Saif S."/>
            <person name="Birren B."/>
        </authorList>
    </citation>
    <scope>NUCLEOTIDE SEQUENCE</scope>
    <source>
        <strain evidence="2">CBS 7841</strain>
    </source>
</reference>